<evidence type="ECO:0000313" key="1">
    <source>
        <dbReference type="EMBL" id="CAJ2512769.1"/>
    </source>
</evidence>
<name>A0AAI8YPU1_9PEZI</name>
<accession>A0AAI8YPU1</accession>
<keyword evidence="2" id="KW-1185">Reference proteome</keyword>
<dbReference type="Pfam" id="PF20174">
    <property type="entry name" value="DUF6540"/>
    <property type="match status" value="1"/>
</dbReference>
<evidence type="ECO:0000313" key="2">
    <source>
        <dbReference type="Proteomes" id="UP001295740"/>
    </source>
</evidence>
<comment type="caution">
    <text evidence="1">The sequence shown here is derived from an EMBL/GenBank/DDBJ whole genome shotgun (WGS) entry which is preliminary data.</text>
</comment>
<dbReference type="AlphaFoldDB" id="A0AAI8YPU1"/>
<reference evidence="1" key="1">
    <citation type="submission" date="2023-10" db="EMBL/GenBank/DDBJ databases">
        <authorList>
            <person name="Hackl T."/>
        </authorList>
    </citation>
    <scope>NUCLEOTIDE SEQUENCE</scope>
</reference>
<gene>
    <name evidence="1" type="ORF">KHLLAP_LOCUS13237</name>
</gene>
<organism evidence="1 2">
    <name type="scientific">Anthostomella pinea</name>
    <dbReference type="NCBI Taxonomy" id="933095"/>
    <lineage>
        <taxon>Eukaryota</taxon>
        <taxon>Fungi</taxon>
        <taxon>Dikarya</taxon>
        <taxon>Ascomycota</taxon>
        <taxon>Pezizomycotina</taxon>
        <taxon>Sordariomycetes</taxon>
        <taxon>Xylariomycetidae</taxon>
        <taxon>Xylariales</taxon>
        <taxon>Xylariaceae</taxon>
        <taxon>Anthostomella</taxon>
    </lineage>
</organism>
<dbReference type="Proteomes" id="UP001295740">
    <property type="component" value="Unassembled WGS sequence"/>
</dbReference>
<dbReference type="EMBL" id="CAUWAG010000020">
    <property type="protein sequence ID" value="CAJ2512769.1"/>
    <property type="molecule type" value="Genomic_DNA"/>
</dbReference>
<proteinExistence type="predicted"/>
<dbReference type="InterPro" id="IPR046670">
    <property type="entry name" value="DUF6540"/>
</dbReference>
<sequence length="158" mass="17801">MSYKLYLAVSFGMGPQDHHSILIETDEVGAIGNAHIYQVKGNIQAGMTYDHRPAREDDINLGQTLLGLVSAFNFERVDQICREIPVPKKQFNGHKRLYPREPLRRCQEWTKEALEALTREGVLEPVADIDPPKEGVPVDKVLQSSRFKQRGGGDYGII</sequence>
<protein>
    <submittedName>
        <fullName evidence="1">Uu.00g008880.m01.CDS01</fullName>
    </submittedName>
</protein>